<evidence type="ECO:0000259" key="11">
    <source>
        <dbReference type="Pfam" id="PF22366"/>
    </source>
</evidence>
<comment type="similarity">
    <text evidence="1">Belongs to the NADH dehydrogenase family.</text>
</comment>
<sequence length="422" mass="47913">MKDKKVIVVVGGGFAGIELIKQFKGTDQYNIILVDTNNYNFFPPLLYQVSAGFMEPSAISYPFRKILRNNKNAFFRLGLLTEVMPHENKIILNNGELHYDILVMATGVETNFFGNKNIEDKSLPMKTISDALSLRNVIFTRLDRATRTEDVQKRKRLLTFVIAGAGPTGVELSGIFAEMRSNILTKDYPELSENDLGEIYLIDGQDAVLASMSKNSQTYTHNKLKKLGVNIILNTLVKDFKNDTVYLSNGIEIATRNLIWAAGISAKKFKGFSPESYGRGNRLKTNSYNLVEGYNNIYALGDCALVSGDENFPDGHPQLAQAALQQARRLAENLSSNPEQWKPFKYKDLGSMAIIGRNKAVVDFPKHKYFLKGFIAWLIWIFVHIMGLVNFRNKLRTLYNWLGYYINKDQSFRMIIKPTERK</sequence>
<dbReference type="Proteomes" id="UP000317332">
    <property type="component" value="Unassembled WGS sequence"/>
</dbReference>
<comment type="catalytic activity">
    <reaction evidence="8">
        <text>a quinone + NADH + H(+) = a quinol + NAD(+)</text>
        <dbReference type="Rhea" id="RHEA:46160"/>
        <dbReference type="ChEBI" id="CHEBI:15378"/>
        <dbReference type="ChEBI" id="CHEBI:24646"/>
        <dbReference type="ChEBI" id="CHEBI:57540"/>
        <dbReference type="ChEBI" id="CHEBI:57945"/>
        <dbReference type="ChEBI" id="CHEBI:132124"/>
        <dbReference type="EC" id="1.6.5.9"/>
    </reaction>
</comment>
<organism evidence="12 13">
    <name type="scientific">Paucihalobacter ruber</name>
    <dbReference type="NCBI Taxonomy" id="2567861"/>
    <lineage>
        <taxon>Bacteria</taxon>
        <taxon>Pseudomonadati</taxon>
        <taxon>Bacteroidota</taxon>
        <taxon>Flavobacteriia</taxon>
        <taxon>Flavobacteriales</taxon>
        <taxon>Flavobacteriaceae</taxon>
        <taxon>Paucihalobacter</taxon>
    </lineage>
</organism>
<evidence type="ECO:0000313" key="12">
    <source>
        <dbReference type="EMBL" id="TPV31533.1"/>
    </source>
</evidence>
<dbReference type="Gene3D" id="3.50.50.100">
    <property type="match status" value="1"/>
</dbReference>
<evidence type="ECO:0000256" key="1">
    <source>
        <dbReference type="ARBA" id="ARBA00005272"/>
    </source>
</evidence>
<keyword evidence="9" id="KW-0472">Membrane</keyword>
<comment type="caution">
    <text evidence="12">The sequence shown here is derived from an EMBL/GenBank/DDBJ whole genome shotgun (WGS) entry which is preliminary data.</text>
</comment>
<keyword evidence="3" id="KW-0285">Flavoprotein</keyword>
<name>A0A506PCE0_9FLAO</name>
<dbReference type="EC" id="1.6.5.9" evidence="2"/>
<feature type="domain" description="FAD/NAD(P)-binding" evidence="10">
    <location>
        <begin position="7"/>
        <end position="327"/>
    </location>
</feature>
<evidence type="ECO:0000256" key="5">
    <source>
        <dbReference type="ARBA" id="ARBA00022946"/>
    </source>
</evidence>
<dbReference type="PANTHER" id="PTHR43706">
    <property type="entry name" value="NADH DEHYDROGENASE"/>
    <property type="match status" value="1"/>
</dbReference>
<feature type="transmembrane region" description="Helical" evidence="9">
    <location>
        <begin position="369"/>
        <end position="391"/>
    </location>
</feature>
<protein>
    <recommendedName>
        <fullName evidence="2">NADH:ubiquinone reductase (non-electrogenic)</fullName>
        <ecNumber evidence="2">1.6.5.9</ecNumber>
    </recommendedName>
</protein>
<dbReference type="Pfam" id="PF22366">
    <property type="entry name" value="NDH2_C"/>
    <property type="match status" value="1"/>
</dbReference>
<keyword evidence="4" id="KW-0274">FAD</keyword>
<keyword evidence="13" id="KW-1185">Reference proteome</keyword>
<keyword evidence="5" id="KW-0809">Transit peptide</keyword>
<dbReference type="InterPro" id="IPR036188">
    <property type="entry name" value="FAD/NAD-bd_sf"/>
</dbReference>
<dbReference type="InterPro" id="IPR054585">
    <property type="entry name" value="NDH2-like_C"/>
</dbReference>
<evidence type="ECO:0000256" key="9">
    <source>
        <dbReference type="SAM" id="Phobius"/>
    </source>
</evidence>
<dbReference type="GO" id="GO:0050136">
    <property type="term" value="F:NADH dehydrogenase (quinone) (non-electrogenic) activity"/>
    <property type="evidence" value="ECO:0007669"/>
    <property type="project" value="UniProtKB-EC"/>
</dbReference>
<dbReference type="PANTHER" id="PTHR43706:SF47">
    <property type="entry name" value="EXTERNAL NADH-UBIQUINONE OXIDOREDUCTASE 1, MITOCHONDRIAL-RELATED"/>
    <property type="match status" value="1"/>
</dbReference>
<evidence type="ECO:0000256" key="4">
    <source>
        <dbReference type="ARBA" id="ARBA00022827"/>
    </source>
</evidence>
<keyword evidence="9" id="KW-1133">Transmembrane helix</keyword>
<feature type="domain" description="External alternative NADH-ubiquinone oxidoreductase-like C-terminal" evidence="11">
    <location>
        <begin position="349"/>
        <end position="402"/>
    </location>
</feature>
<evidence type="ECO:0000256" key="7">
    <source>
        <dbReference type="ARBA" id="ARBA00023027"/>
    </source>
</evidence>
<dbReference type="EMBL" id="VHIQ01000008">
    <property type="protein sequence ID" value="TPV31533.1"/>
    <property type="molecule type" value="Genomic_DNA"/>
</dbReference>
<keyword evidence="7" id="KW-0520">NAD</keyword>
<keyword evidence="6" id="KW-0560">Oxidoreductase</keyword>
<dbReference type="Pfam" id="PF07992">
    <property type="entry name" value="Pyr_redox_2"/>
    <property type="match status" value="1"/>
</dbReference>
<evidence type="ECO:0000256" key="2">
    <source>
        <dbReference type="ARBA" id="ARBA00012637"/>
    </source>
</evidence>
<evidence type="ECO:0000259" key="10">
    <source>
        <dbReference type="Pfam" id="PF07992"/>
    </source>
</evidence>
<proteinExistence type="inferred from homology"/>
<dbReference type="AlphaFoldDB" id="A0A506PCE0"/>
<dbReference type="RefSeq" id="WP_140991610.1">
    <property type="nucleotide sequence ID" value="NZ_VHIQ01000008.1"/>
</dbReference>
<reference evidence="12 13" key="1">
    <citation type="submission" date="2019-06" db="EMBL/GenBank/DDBJ databases">
        <title>Flavobacteriaceae Paucihalobacterium erythroidium CWB-1, complete genome.</title>
        <authorList>
            <person name="Wu S."/>
        </authorList>
    </citation>
    <scope>NUCLEOTIDE SEQUENCE [LARGE SCALE GENOMIC DNA]</scope>
    <source>
        <strain evidence="12 13">CWB-1</strain>
    </source>
</reference>
<dbReference type="InterPro" id="IPR023753">
    <property type="entry name" value="FAD/NAD-binding_dom"/>
</dbReference>
<dbReference type="PRINTS" id="PR00411">
    <property type="entry name" value="PNDRDTASEI"/>
</dbReference>
<dbReference type="SUPFAM" id="SSF51905">
    <property type="entry name" value="FAD/NAD(P)-binding domain"/>
    <property type="match status" value="2"/>
</dbReference>
<evidence type="ECO:0000256" key="6">
    <source>
        <dbReference type="ARBA" id="ARBA00023002"/>
    </source>
</evidence>
<keyword evidence="9" id="KW-0812">Transmembrane</keyword>
<evidence type="ECO:0000313" key="13">
    <source>
        <dbReference type="Proteomes" id="UP000317332"/>
    </source>
</evidence>
<accession>A0A506PCE0</accession>
<dbReference type="PRINTS" id="PR00368">
    <property type="entry name" value="FADPNR"/>
</dbReference>
<gene>
    <name evidence="12" type="ORF">FJ651_15195</name>
</gene>
<dbReference type="InterPro" id="IPR045024">
    <property type="entry name" value="NDH-2"/>
</dbReference>
<evidence type="ECO:0000256" key="3">
    <source>
        <dbReference type="ARBA" id="ARBA00022630"/>
    </source>
</evidence>
<evidence type="ECO:0000256" key="8">
    <source>
        <dbReference type="ARBA" id="ARBA00047599"/>
    </source>
</evidence>
<dbReference type="OrthoDB" id="9781621at2"/>